<organism evidence="3 4">
    <name type="scientific">Onchocerca flexuosa</name>
    <dbReference type="NCBI Taxonomy" id="387005"/>
    <lineage>
        <taxon>Eukaryota</taxon>
        <taxon>Metazoa</taxon>
        <taxon>Ecdysozoa</taxon>
        <taxon>Nematoda</taxon>
        <taxon>Chromadorea</taxon>
        <taxon>Rhabditida</taxon>
        <taxon>Spirurina</taxon>
        <taxon>Spiruromorpha</taxon>
        <taxon>Filarioidea</taxon>
        <taxon>Onchocercidae</taxon>
        <taxon>Onchocerca</taxon>
    </lineage>
</organism>
<dbReference type="EMBL" id="KZ269985">
    <property type="protein sequence ID" value="OZC10536.1"/>
    <property type="molecule type" value="Genomic_DNA"/>
</dbReference>
<reference evidence="3 4" key="1">
    <citation type="submission" date="2015-12" db="EMBL/GenBank/DDBJ databases">
        <title>Draft genome of the nematode, Onchocerca flexuosa.</title>
        <authorList>
            <person name="Mitreva M."/>
        </authorList>
    </citation>
    <scope>NUCLEOTIDE SEQUENCE [LARGE SCALE GENOMIC DNA]</scope>
    <source>
        <strain evidence="3">Red Deer</strain>
    </source>
</reference>
<dbReference type="OrthoDB" id="10030622at2759"/>
<accession>A0A238C040</accession>
<evidence type="ECO:0000256" key="1">
    <source>
        <dbReference type="SAM" id="Phobius"/>
    </source>
</evidence>
<evidence type="ECO:0000313" key="4">
    <source>
        <dbReference type="Proteomes" id="UP000242913"/>
    </source>
</evidence>
<feature type="transmembrane region" description="Helical" evidence="1">
    <location>
        <begin position="29"/>
        <end position="54"/>
    </location>
</feature>
<keyword evidence="1" id="KW-0812">Transmembrane</keyword>
<keyword evidence="1" id="KW-1133">Transmembrane helix</keyword>
<evidence type="ECO:0000313" key="3">
    <source>
        <dbReference type="EMBL" id="OZC10536.1"/>
    </source>
</evidence>
<evidence type="ECO:0000256" key="2">
    <source>
        <dbReference type="SAM" id="SignalP"/>
    </source>
</evidence>
<name>A0A238C040_9BILA</name>
<keyword evidence="2" id="KW-0732">Signal</keyword>
<dbReference type="Proteomes" id="UP000242913">
    <property type="component" value="Unassembled WGS sequence"/>
</dbReference>
<dbReference type="AlphaFoldDB" id="A0A238C040"/>
<protein>
    <submittedName>
        <fullName evidence="3">Uncharacterized protein</fullName>
    </submittedName>
</protein>
<sequence>MSSMVLAVLACIITLIVGAMIYSVNPFSGVTVGAGSVLVAVSGISSFFAATVSLRRKCLVARRRRLENQRLLCARSLRSWREVGRHPEDLRPIIDFERYLDSWAIPVDTP</sequence>
<feature type="signal peptide" evidence="2">
    <location>
        <begin position="1"/>
        <end position="18"/>
    </location>
</feature>
<proteinExistence type="predicted"/>
<keyword evidence="1" id="KW-0472">Membrane</keyword>
<feature type="chain" id="PRO_5012714749" evidence="2">
    <location>
        <begin position="19"/>
        <end position="110"/>
    </location>
</feature>
<gene>
    <name evidence="3" type="ORF">X798_02285</name>
</gene>
<keyword evidence="4" id="KW-1185">Reference proteome</keyword>